<evidence type="ECO:0008006" key="5">
    <source>
        <dbReference type="Google" id="ProtNLM"/>
    </source>
</evidence>
<dbReference type="EMBL" id="BAAAQX010000035">
    <property type="protein sequence ID" value="GAA2213803.1"/>
    <property type="molecule type" value="Genomic_DNA"/>
</dbReference>
<organism evidence="3 4">
    <name type="scientific">Nonomuraea monospora</name>
    <dbReference type="NCBI Taxonomy" id="568818"/>
    <lineage>
        <taxon>Bacteria</taxon>
        <taxon>Bacillati</taxon>
        <taxon>Actinomycetota</taxon>
        <taxon>Actinomycetes</taxon>
        <taxon>Streptosporangiales</taxon>
        <taxon>Streptosporangiaceae</taxon>
        <taxon>Nonomuraea</taxon>
    </lineage>
</organism>
<feature type="region of interest" description="Disordered" evidence="1">
    <location>
        <begin position="65"/>
        <end position="86"/>
    </location>
</feature>
<evidence type="ECO:0000313" key="3">
    <source>
        <dbReference type="EMBL" id="GAA2213803.1"/>
    </source>
</evidence>
<keyword evidence="2" id="KW-0732">Signal</keyword>
<accession>A0ABN3CWD2</accession>
<feature type="compositionally biased region" description="Basic residues" evidence="1">
    <location>
        <begin position="67"/>
        <end position="80"/>
    </location>
</feature>
<comment type="caution">
    <text evidence="3">The sequence shown here is derived from an EMBL/GenBank/DDBJ whole genome shotgun (WGS) entry which is preliminary data.</text>
</comment>
<evidence type="ECO:0000313" key="4">
    <source>
        <dbReference type="Proteomes" id="UP001499843"/>
    </source>
</evidence>
<proteinExistence type="predicted"/>
<sequence>MRVNLWYRHLSRILLALVAAAFSIASLGLATPASAAVPDGHNCWYGPPSQTVNDTAAVQCDGPVRRTPVRHPVQHRRRRLAGSMSAAPKTTALRGGNVTLTAAADVSGALTEPGEIERT</sequence>
<dbReference type="Proteomes" id="UP001499843">
    <property type="component" value="Unassembled WGS sequence"/>
</dbReference>
<feature type="signal peptide" evidence="2">
    <location>
        <begin position="1"/>
        <end position="35"/>
    </location>
</feature>
<feature type="chain" id="PRO_5045394965" description="Secreted protein" evidence="2">
    <location>
        <begin position="36"/>
        <end position="119"/>
    </location>
</feature>
<evidence type="ECO:0000256" key="2">
    <source>
        <dbReference type="SAM" id="SignalP"/>
    </source>
</evidence>
<evidence type="ECO:0000256" key="1">
    <source>
        <dbReference type="SAM" id="MobiDB-lite"/>
    </source>
</evidence>
<dbReference type="RefSeq" id="WP_344490112.1">
    <property type="nucleotide sequence ID" value="NZ_BAAAQX010000035.1"/>
</dbReference>
<reference evidence="3 4" key="1">
    <citation type="journal article" date="2019" name="Int. J. Syst. Evol. Microbiol.">
        <title>The Global Catalogue of Microorganisms (GCM) 10K type strain sequencing project: providing services to taxonomists for standard genome sequencing and annotation.</title>
        <authorList>
            <consortium name="The Broad Institute Genomics Platform"/>
            <consortium name="The Broad Institute Genome Sequencing Center for Infectious Disease"/>
            <person name="Wu L."/>
            <person name="Ma J."/>
        </authorList>
    </citation>
    <scope>NUCLEOTIDE SEQUENCE [LARGE SCALE GENOMIC DNA]</scope>
    <source>
        <strain evidence="3 4">JCM 16114</strain>
    </source>
</reference>
<gene>
    <name evidence="3" type="ORF">GCM10009850_092660</name>
</gene>
<name>A0ABN3CWD2_9ACTN</name>
<keyword evidence="4" id="KW-1185">Reference proteome</keyword>
<protein>
    <recommendedName>
        <fullName evidence="5">Secreted protein</fullName>
    </recommendedName>
</protein>